<feature type="compositionally biased region" description="Basic and acidic residues" evidence="1">
    <location>
        <begin position="1"/>
        <end position="24"/>
    </location>
</feature>
<reference evidence="3" key="1">
    <citation type="submission" date="2020-03" db="EMBL/GenBank/DDBJ databases">
        <authorList>
            <person name="Weist P."/>
        </authorList>
    </citation>
    <scope>NUCLEOTIDE SEQUENCE</scope>
</reference>
<keyword evidence="2" id="KW-0472">Membrane</keyword>
<evidence type="ECO:0000313" key="3">
    <source>
        <dbReference type="EMBL" id="CAB1444579.1"/>
    </source>
</evidence>
<comment type="caution">
    <text evidence="3">The sequence shown here is derived from an EMBL/GenBank/DDBJ whole genome shotgun (WGS) entry which is preliminary data.</text>
</comment>
<evidence type="ECO:0000256" key="1">
    <source>
        <dbReference type="SAM" id="MobiDB-lite"/>
    </source>
</evidence>
<dbReference type="AlphaFoldDB" id="A0A9N7V9M8"/>
<dbReference type="EMBL" id="CADEAL010003402">
    <property type="protein sequence ID" value="CAB1444579.1"/>
    <property type="molecule type" value="Genomic_DNA"/>
</dbReference>
<evidence type="ECO:0000313" key="4">
    <source>
        <dbReference type="Proteomes" id="UP001153269"/>
    </source>
</evidence>
<dbReference type="Proteomes" id="UP001153269">
    <property type="component" value="Unassembled WGS sequence"/>
</dbReference>
<keyword evidence="2" id="KW-0812">Transmembrane</keyword>
<feature type="compositionally biased region" description="Basic and acidic residues" evidence="1">
    <location>
        <begin position="87"/>
        <end position="99"/>
    </location>
</feature>
<accession>A0A9N7V9M8</accession>
<organism evidence="3 4">
    <name type="scientific">Pleuronectes platessa</name>
    <name type="common">European plaice</name>
    <dbReference type="NCBI Taxonomy" id="8262"/>
    <lineage>
        <taxon>Eukaryota</taxon>
        <taxon>Metazoa</taxon>
        <taxon>Chordata</taxon>
        <taxon>Craniata</taxon>
        <taxon>Vertebrata</taxon>
        <taxon>Euteleostomi</taxon>
        <taxon>Actinopterygii</taxon>
        <taxon>Neopterygii</taxon>
        <taxon>Teleostei</taxon>
        <taxon>Neoteleostei</taxon>
        <taxon>Acanthomorphata</taxon>
        <taxon>Carangaria</taxon>
        <taxon>Pleuronectiformes</taxon>
        <taxon>Pleuronectoidei</taxon>
        <taxon>Pleuronectidae</taxon>
        <taxon>Pleuronectes</taxon>
    </lineage>
</organism>
<name>A0A9N7V9M8_PLEPL</name>
<proteinExistence type="predicted"/>
<evidence type="ECO:0000256" key="2">
    <source>
        <dbReference type="SAM" id="Phobius"/>
    </source>
</evidence>
<keyword evidence="4" id="KW-1185">Reference proteome</keyword>
<feature type="region of interest" description="Disordered" evidence="1">
    <location>
        <begin position="75"/>
        <end position="99"/>
    </location>
</feature>
<gene>
    <name evidence="3" type="ORF">PLEPLA_LOCUS32295</name>
</gene>
<keyword evidence="2" id="KW-1133">Transmembrane helix</keyword>
<protein>
    <submittedName>
        <fullName evidence="3">Uncharacterized protein</fullName>
    </submittedName>
</protein>
<sequence length="137" mass="15546">MERGELRGEQPRGDKRRGEGAAERRAKRRRSSREERSQIAFKQEGLSQEGIKDDGSNFPCPTFFSPCKLACRSANTTDTEQADWDENSPRTDGKGEGREREEYVYVNLNSMIHQVILLYAVPIVLPAMLPTTISRSQ</sequence>
<feature type="non-terminal residue" evidence="3">
    <location>
        <position position="137"/>
    </location>
</feature>
<feature type="region of interest" description="Disordered" evidence="1">
    <location>
        <begin position="1"/>
        <end position="57"/>
    </location>
</feature>
<feature type="transmembrane region" description="Helical" evidence="2">
    <location>
        <begin position="111"/>
        <end position="129"/>
    </location>
</feature>